<dbReference type="InterPro" id="IPR058633">
    <property type="entry name" value="EmrA/FarA_HH"/>
</dbReference>
<keyword evidence="6" id="KW-1185">Reference proteome</keyword>
<feature type="transmembrane region" description="Helical" evidence="3">
    <location>
        <begin position="18"/>
        <end position="37"/>
    </location>
</feature>
<comment type="caution">
    <text evidence="5">The sequence shown here is derived from an EMBL/GenBank/DDBJ whole genome shotgun (WGS) entry which is preliminary data.</text>
</comment>
<dbReference type="SUPFAM" id="SSF111369">
    <property type="entry name" value="HlyD-like secretion proteins"/>
    <property type="match status" value="1"/>
</dbReference>
<protein>
    <submittedName>
        <fullName evidence="5">HlyD family efflux transporter periplasmic adaptor subunit</fullName>
    </submittedName>
</protein>
<proteinExistence type="predicted"/>
<feature type="domain" description="Multidrug export protein EmrA/FarA alpha-helical hairpin" evidence="4">
    <location>
        <begin position="92"/>
        <end position="211"/>
    </location>
</feature>
<reference evidence="5 6" key="1">
    <citation type="submission" date="2024-08" db="EMBL/GenBank/DDBJ databases">
        <authorList>
            <person name="Lu H."/>
        </authorList>
    </citation>
    <scope>NUCLEOTIDE SEQUENCE [LARGE SCALE GENOMIC DNA]</scope>
    <source>
        <strain evidence="5 6">BYS78W</strain>
    </source>
</reference>
<evidence type="ECO:0000313" key="6">
    <source>
        <dbReference type="Proteomes" id="UP001606134"/>
    </source>
</evidence>
<gene>
    <name evidence="5" type="ORF">ACG04R_18035</name>
</gene>
<evidence type="ECO:0000313" key="5">
    <source>
        <dbReference type="EMBL" id="MFG6488593.1"/>
    </source>
</evidence>
<keyword evidence="3" id="KW-0472">Membrane</keyword>
<dbReference type="RefSeq" id="WP_394413796.1">
    <property type="nucleotide sequence ID" value="NZ_JBIGIC010000009.1"/>
</dbReference>
<sequence>MSTTEPVTPPPLERKRRWALVGITSLFVAAGVLYAIYSALVLSKRETTDNAYVGGNLVTLSSQVTGNVAEIRADETQLVQAGAELVKLDPVDAEVTLAQAEARLGNTVRQLRERYAGVPQYEATVELRRQDLKRAQDDLARRQSLAADNTLPAEEIAHAQQAVKTAQAALEVAQRQVEAARAGLQGVTLAQHPSVLAARADYVAAWLSLRRNAVVSPVSGYVGKRSVQVGGRVIPGTALMSIVPLDQLWVDANFKESELRNIRVGQPATLEADAYGGKVEYHGKVLGLSPGTGSAFSLLPAQNATGNWIKVVQRVPVRIALDPAELREHPLRIGLSMDVTVDTHDTGGPVLGAPAPATPAYATKALSQPLQQAEQAADAVIARQARG</sequence>
<dbReference type="EMBL" id="JBIGIC010000009">
    <property type="protein sequence ID" value="MFG6488593.1"/>
    <property type="molecule type" value="Genomic_DNA"/>
</dbReference>
<dbReference type="InterPro" id="IPR050739">
    <property type="entry name" value="MFP"/>
</dbReference>
<dbReference type="Gene3D" id="2.40.30.170">
    <property type="match status" value="1"/>
</dbReference>
<name>A0ABW7HFA4_9BURK</name>
<organism evidence="5 6">
    <name type="scientific">Pelomonas candidula</name>
    <dbReference type="NCBI Taxonomy" id="3299025"/>
    <lineage>
        <taxon>Bacteria</taxon>
        <taxon>Pseudomonadati</taxon>
        <taxon>Pseudomonadota</taxon>
        <taxon>Betaproteobacteria</taxon>
        <taxon>Burkholderiales</taxon>
        <taxon>Sphaerotilaceae</taxon>
        <taxon>Roseateles</taxon>
    </lineage>
</organism>
<keyword evidence="3" id="KW-1133">Transmembrane helix</keyword>
<evidence type="ECO:0000256" key="3">
    <source>
        <dbReference type="SAM" id="Phobius"/>
    </source>
</evidence>
<keyword evidence="3" id="KW-0812">Transmembrane</keyword>
<dbReference type="SUPFAM" id="SSF56954">
    <property type="entry name" value="Outer membrane efflux proteins (OEP)"/>
    <property type="match status" value="1"/>
</dbReference>
<dbReference type="Pfam" id="PF25885">
    <property type="entry name" value="HH_EMRA"/>
    <property type="match status" value="1"/>
</dbReference>
<dbReference type="PANTHER" id="PTHR30386:SF19">
    <property type="entry name" value="MULTIDRUG EXPORT PROTEIN EMRA-RELATED"/>
    <property type="match status" value="1"/>
</dbReference>
<comment type="subcellular location">
    <subcellularLocation>
        <location evidence="1">Cell envelope</location>
    </subcellularLocation>
</comment>
<dbReference type="PANTHER" id="PTHR30386">
    <property type="entry name" value="MEMBRANE FUSION SUBUNIT OF EMRAB-TOLC MULTIDRUG EFFLUX PUMP"/>
    <property type="match status" value="1"/>
</dbReference>
<accession>A0ABW7HFA4</accession>
<dbReference type="Gene3D" id="1.10.287.470">
    <property type="entry name" value="Helix hairpin bin"/>
    <property type="match status" value="1"/>
</dbReference>
<evidence type="ECO:0000256" key="2">
    <source>
        <dbReference type="SAM" id="Coils"/>
    </source>
</evidence>
<evidence type="ECO:0000259" key="4">
    <source>
        <dbReference type="Pfam" id="PF25885"/>
    </source>
</evidence>
<dbReference type="Gene3D" id="2.40.50.100">
    <property type="match status" value="1"/>
</dbReference>
<dbReference type="Proteomes" id="UP001606134">
    <property type="component" value="Unassembled WGS sequence"/>
</dbReference>
<evidence type="ECO:0000256" key="1">
    <source>
        <dbReference type="ARBA" id="ARBA00004196"/>
    </source>
</evidence>
<feature type="coiled-coil region" evidence="2">
    <location>
        <begin position="156"/>
        <end position="183"/>
    </location>
</feature>
<keyword evidence="2" id="KW-0175">Coiled coil</keyword>